<keyword evidence="5" id="KW-0812">Transmembrane</keyword>
<dbReference type="InterPro" id="IPR008630">
    <property type="entry name" value="Glyco_trans_34"/>
</dbReference>
<dbReference type="FunFam" id="3.40.50.790:FF:000001">
    <property type="entry name" value="50S ribosomal protein L1"/>
    <property type="match status" value="1"/>
</dbReference>
<evidence type="ECO:0000256" key="9">
    <source>
        <dbReference type="ARBA" id="ARBA00023034"/>
    </source>
</evidence>
<dbReference type="Pfam" id="PF00687">
    <property type="entry name" value="Ribosomal_L1"/>
    <property type="match status" value="1"/>
</dbReference>
<keyword evidence="8" id="KW-1133">Transmembrane helix</keyword>
<evidence type="ECO:0000256" key="3">
    <source>
        <dbReference type="ARBA" id="ARBA00022676"/>
    </source>
</evidence>
<accession>A0A8J5WWG0</accession>
<dbReference type="GO" id="GO:0035252">
    <property type="term" value="F:UDP-xylosyltransferase activity"/>
    <property type="evidence" value="ECO:0007669"/>
    <property type="project" value="TreeGrafter"/>
</dbReference>
<keyword evidence="9" id="KW-0333">Golgi apparatus</keyword>
<dbReference type="PANTHER" id="PTHR31311">
    <property type="entry name" value="XYLOGLUCAN 6-XYLOSYLTRANSFERASE 5-RELATED-RELATED"/>
    <property type="match status" value="1"/>
</dbReference>
<dbReference type="FunFam" id="3.90.550.10:FF:000329">
    <property type="entry name" value="Xyloglucan 6-xylosyltransferase 2"/>
    <property type="match status" value="1"/>
</dbReference>
<dbReference type="GO" id="GO:0016758">
    <property type="term" value="F:hexosyltransferase activity"/>
    <property type="evidence" value="ECO:0007669"/>
    <property type="project" value="TreeGrafter"/>
</dbReference>
<dbReference type="GO" id="GO:0005840">
    <property type="term" value="C:ribosome"/>
    <property type="evidence" value="ECO:0007669"/>
    <property type="project" value="UniProtKB-KW"/>
</dbReference>
<keyword evidence="4" id="KW-0808">Transferase</keyword>
<proteinExistence type="inferred from homology"/>
<comment type="similarity">
    <text evidence="2">Belongs to the universal ribosomal protein uL1 family.</text>
</comment>
<dbReference type="InterPro" id="IPR028364">
    <property type="entry name" value="Ribosomal_uL1/biogenesis"/>
</dbReference>
<evidence type="ECO:0000256" key="7">
    <source>
        <dbReference type="ARBA" id="ARBA00022980"/>
    </source>
</evidence>
<evidence type="ECO:0000256" key="10">
    <source>
        <dbReference type="ARBA" id="ARBA00023136"/>
    </source>
</evidence>
<evidence type="ECO:0000313" key="14">
    <source>
        <dbReference type="Proteomes" id="UP000729402"/>
    </source>
</evidence>
<dbReference type="GO" id="GO:0009969">
    <property type="term" value="P:xyloglucan biosynthetic process"/>
    <property type="evidence" value="ECO:0007669"/>
    <property type="project" value="TreeGrafter"/>
</dbReference>
<dbReference type="Pfam" id="PF05637">
    <property type="entry name" value="Glyco_transf_34"/>
    <property type="match status" value="2"/>
</dbReference>
<dbReference type="EMBL" id="JAAALK010000079">
    <property type="protein sequence ID" value="KAG8096272.1"/>
    <property type="molecule type" value="Genomic_DNA"/>
</dbReference>
<keyword evidence="11" id="KW-0687">Ribonucleoprotein</keyword>
<reference evidence="13" key="1">
    <citation type="journal article" date="2021" name="bioRxiv">
        <title>Whole Genome Assembly and Annotation of Northern Wild Rice, Zizania palustris L., Supports a Whole Genome Duplication in the Zizania Genus.</title>
        <authorList>
            <person name="Haas M."/>
            <person name="Kono T."/>
            <person name="Macchietto M."/>
            <person name="Millas R."/>
            <person name="McGilp L."/>
            <person name="Shao M."/>
            <person name="Duquette J."/>
            <person name="Hirsch C.N."/>
            <person name="Kimball J."/>
        </authorList>
    </citation>
    <scope>NUCLEOTIDE SEQUENCE</scope>
    <source>
        <tissue evidence="13">Fresh leaf tissue</tissue>
    </source>
</reference>
<gene>
    <name evidence="13" type="ORF">GUJ93_ZPchr0013g36730</name>
</gene>
<evidence type="ECO:0000256" key="12">
    <source>
        <dbReference type="ARBA" id="ARBA00082680"/>
    </source>
</evidence>
<dbReference type="GO" id="GO:0005768">
    <property type="term" value="C:endosome"/>
    <property type="evidence" value="ECO:0007669"/>
    <property type="project" value="TreeGrafter"/>
</dbReference>
<dbReference type="OrthoDB" id="205108at2759"/>
<dbReference type="GO" id="GO:0005802">
    <property type="term" value="C:trans-Golgi network"/>
    <property type="evidence" value="ECO:0007669"/>
    <property type="project" value="TreeGrafter"/>
</dbReference>
<keyword evidence="7" id="KW-0689">Ribosomal protein</keyword>
<keyword evidence="6" id="KW-0735">Signal-anchor</keyword>
<evidence type="ECO:0000256" key="1">
    <source>
        <dbReference type="ARBA" id="ARBA00004323"/>
    </source>
</evidence>
<protein>
    <recommendedName>
        <fullName evidence="12">CL1</fullName>
    </recommendedName>
</protein>
<keyword evidence="3" id="KW-0328">Glycosyltransferase</keyword>
<evidence type="ECO:0000256" key="11">
    <source>
        <dbReference type="ARBA" id="ARBA00023274"/>
    </source>
</evidence>
<dbReference type="PANTHER" id="PTHR31311:SF22">
    <property type="entry name" value="GLYCOSYLTRANSFERASE 4-RELATED"/>
    <property type="match status" value="1"/>
</dbReference>
<dbReference type="GO" id="GO:0000139">
    <property type="term" value="C:Golgi membrane"/>
    <property type="evidence" value="ECO:0007669"/>
    <property type="project" value="UniProtKB-SubCell"/>
</dbReference>
<comment type="caution">
    <text evidence="13">The sequence shown here is derived from an EMBL/GenBank/DDBJ whole genome shotgun (WGS) entry which is preliminary data.</text>
</comment>
<evidence type="ECO:0000256" key="4">
    <source>
        <dbReference type="ARBA" id="ARBA00022679"/>
    </source>
</evidence>
<evidence type="ECO:0000256" key="5">
    <source>
        <dbReference type="ARBA" id="ARBA00022692"/>
    </source>
</evidence>
<dbReference type="GO" id="GO:0033843">
    <property type="term" value="F:xyloglucan 6-xylosyltransferase activity"/>
    <property type="evidence" value="ECO:0007669"/>
    <property type="project" value="TreeGrafter"/>
</dbReference>
<name>A0A8J5WWG0_ZIZPA</name>
<sequence>MSGYDARRAEWLSAHPHFPSFVTPWRPRVLMVTGSAPRRCKDPEGDHVLLRALKNKVDYCRVHGFDIFYSNTVLDAEMSGFWTKLPLLRTLMLAHPEAELLWWVDSDVVFTDMLFEPPWGKYAQHNLVIHGWDGAVYDAKTWLGLNAGSFIIRNSQPPYEADDQSALVYLLVTQRKRWGDKVFLESSYSLHGFWANIVDRFEEMRRKWRPGLGDDRWPLITHFVGCKPCGEQDASYDAERCRRGMDRAFNFADDQILELYGFAHESLDTMAVRRVRNETGRPLDADDEQLGRLLHPAFRAARPICEKIDQARAAGADIVGREDLIEQIKGGFMEFDKLIASPDMMPKVASLGKILGPRGLMPNPKAGTVSPNITQAIDEFKKGKVEYRVDKTGIAHIPFGKIDFPEEDLISNFMAVVRSVERNKPSGAKGIYWKTAYLCSSMGPSIKLNIKEMLDYGSESSD</sequence>
<evidence type="ECO:0000256" key="8">
    <source>
        <dbReference type="ARBA" id="ARBA00022989"/>
    </source>
</evidence>
<evidence type="ECO:0000256" key="6">
    <source>
        <dbReference type="ARBA" id="ARBA00022968"/>
    </source>
</evidence>
<dbReference type="GO" id="GO:1990904">
    <property type="term" value="C:ribonucleoprotein complex"/>
    <property type="evidence" value="ECO:0007669"/>
    <property type="project" value="UniProtKB-KW"/>
</dbReference>
<comment type="subcellular location">
    <subcellularLocation>
        <location evidence="1">Golgi apparatus membrane</location>
        <topology evidence="1">Single-pass type II membrane protein</topology>
    </subcellularLocation>
</comment>
<reference evidence="13" key="2">
    <citation type="submission" date="2021-02" db="EMBL/GenBank/DDBJ databases">
        <authorList>
            <person name="Kimball J.A."/>
            <person name="Haas M.W."/>
            <person name="Macchietto M."/>
            <person name="Kono T."/>
            <person name="Duquette J."/>
            <person name="Shao M."/>
        </authorList>
    </citation>
    <scope>NUCLEOTIDE SEQUENCE</scope>
    <source>
        <tissue evidence="13">Fresh leaf tissue</tissue>
    </source>
</reference>
<dbReference type="AlphaFoldDB" id="A0A8J5WWG0"/>
<dbReference type="CDD" id="cd00403">
    <property type="entry name" value="Ribosomal_L1"/>
    <property type="match status" value="1"/>
</dbReference>
<dbReference type="Proteomes" id="UP000729402">
    <property type="component" value="Unassembled WGS sequence"/>
</dbReference>
<keyword evidence="14" id="KW-1185">Reference proteome</keyword>
<keyword evidence="10" id="KW-0472">Membrane</keyword>
<evidence type="ECO:0000313" key="13">
    <source>
        <dbReference type="EMBL" id="KAG8096272.1"/>
    </source>
</evidence>
<dbReference type="InterPro" id="IPR023673">
    <property type="entry name" value="Ribosomal_uL1_CS"/>
</dbReference>
<dbReference type="PROSITE" id="PS01199">
    <property type="entry name" value="RIBOSOMAL_L1"/>
    <property type="match status" value="1"/>
</dbReference>
<evidence type="ECO:0000256" key="2">
    <source>
        <dbReference type="ARBA" id="ARBA00010531"/>
    </source>
</evidence>
<organism evidence="13 14">
    <name type="scientific">Zizania palustris</name>
    <name type="common">Northern wild rice</name>
    <dbReference type="NCBI Taxonomy" id="103762"/>
    <lineage>
        <taxon>Eukaryota</taxon>
        <taxon>Viridiplantae</taxon>
        <taxon>Streptophyta</taxon>
        <taxon>Embryophyta</taxon>
        <taxon>Tracheophyta</taxon>
        <taxon>Spermatophyta</taxon>
        <taxon>Magnoliopsida</taxon>
        <taxon>Liliopsida</taxon>
        <taxon>Poales</taxon>
        <taxon>Poaceae</taxon>
        <taxon>BOP clade</taxon>
        <taxon>Oryzoideae</taxon>
        <taxon>Oryzeae</taxon>
        <taxon>Zizaniinae</taxon>
        <taxon>Zizania</taxon>
    </lineage>
</organism>